<dbReference type="AlphaFoldDB" id="A0A8J5WSF7"/>
<keyword evidence="3" id="KW-1185">Reference proteome</keyword>
<dbReference type="EMBL" id="JAAALK010000079">
    <property type="protein sequence ID" value="KAG8095956.1"/>
    <property type="molecule type" value="Genomic_DNA"/>
</dbReference>
<evidence type="ECO:0000313" key="2">
    <source>
        <dbReference type="EMBL" id="KAG8095956.1"/>
    </source>
</evidence>
<feature type="compositionally biased region" description="Basic and acidic residues" evidence="1">
    <location>
        <begin position="41"/>
        <end position="53"/>
    </location>
</feature>
<gene>
    <name evidence="2" type="ORF">GUJ93_ZPchr0013g35949</name>
</gene>
<protein>
    <submittedName>
        <fullName evidence="2">Uncharacterized protein</fullName>
    </submittedName>
</protein>
<evidence type="ECO:0000256" key="1">
    <source>
        <dbReference type="SAM" id="MobiDB-lite"/>
    </source>
</evidence>
<proteinExistence type="predicted"/>
<sequence>MRLNTRSGDQAKGARNLRSEINDQQTRRWHWTTQTRSMTMKKNDPTKHLDPKQQDLMAQKQKRAHDTCTSGNNKKMLACPKRRNLMHAAHRDLKPRLGRAHRSGRGSKSPTDCGPPVTWPAAHAPMHGQGPSGIYWEGSRRPFHMPSDGAAGPREGAGGLGVWHRRWRRRQWIAAPGRNEIHSGGERQRKDKRR</sequence>
<comment type="caution">
    <text evidence="2">The sequence shown here is derived from an EMBL/GenBank/DDBJ whole genome shotgun (WGS) entry which is preliminary data.</text>
</comment>
<reference evidence="2" key="2">
    <citation type="submission" date="2021-02" db="EMBL/GenBank/DDBJ databases">
        <authorList>
            <person name="Kimball J.A."/>
            <person name="Haas M.W."/>
            <person name="Macchietto M."/>
            <person name="Kono T."/>
            <person name="Duquette J."/>
            <person name="Shao M."/>
        </authorList>
    </citation>
    <scope>NUCLEOTIDE SEQUENCE</scope>
    <source>
        <tissue evidence="2">Fresh leaf tissue</tissue>
    </source>
</reference>
<dbReference type="Proteomes" id="UP000729402">
    <property type="component" value="Unassembled WGS sequence"/>
</dbReference>
<reference evidence="2" key="1">
    <citation type="journal article" date="2021" name="bioRxiv">
        <title>Whole Genome Assembly and Annotation of Northern Wild Rice, Zizania palustris L., Supports a Whole Genome Duplication in the Zizania Genus.</title>
        <authorList>
            <person name="Haas M."/>
            <person name="Kono T."/>
            <person name="Macchietto M."/>
            <person name="Millas R."/>
            <person name="McGilp L."/>
            <person name="Shao M."/>
            <person name="Duquette J."/>
            <person name="Hirsch C.N."/>
            <person name="Kimball J."/>
        </authorList>
    </citation>
    <scope>NUCLEOTIDE SEQUENCE</scope>
    <source>
        <tissue evidence="2">Fresh leaf tissue</tissue>
    </source>
</reference>
<accession>A0A8J5WSF7</accession>
<name>A0A8J5WSF7_ZIZPA</name>
<feature type="region of interest" description="Disordered" evidence="1">
    <location>
        <begin position="174"/>
        <end position="194"/>
    </location>
</feature>
<evidence type="ECO:0000313" key="3">
    <source>
        <dbReference type="Proteomes" id="UP000729402"/>
    </source>
</evidence>
<organism evidence="2 3">
    <name type="scientific">Zizania palustris</name>
    <name type="common">Northern wild rice</name>
    <dbReference type="NCBI Taxonomy" id="103762"/>
    <lineage>
        <taxon>Eukaryota</taxon>
        <taxon>Viridiplantae</taxon>
        <taxon>Streptophyta</taxon>
        <taxon>Embryophyta</taxon>
        <taxon>Tracheophyta</taxon>
        <taxon>Spermatophyta</taxon>
        <taxon>Magnoliopsida</taxon>
        <taxon>Liliopsida</taxon>
        <taxon>Poales</taxon>
        <taxon>Poaceae</taxon>
        <taxon>BOP clade</taxon>
        <taxon>Oryzoideae</taxon>
        <taxon>Oryzeae</taxon>
        <taxon>Zizaniinae</taxon>
        <taxon>Zizania</taxon>
    </lineage>
</organism>
<feature type="region of interest" description="Disordered" evidence="1">
    <location>
        <begin position="1"/>
        <end position="75"/>
    </location>
</feature>
<feature type="compositionally biased region" description="Basic and acidic residues" evidence="1">
    <location>
        <begin position="179"/>
        <end position="194"/>
    </location>
</feature>